<reference evidence="2 3" key="1">
    <citation type="submission" date="2019-06" db="EMBL/GenBank/DDBJ databases">
        <authorList>
            <person name="Rodrigo-Torres L."/>
            <person name="Arahal R. D."/>
            <person name="Lucena T."/>
        </authorList>
    </citation>
    <scope>NUCLEOTIDE SEQUENCE [LARGE SCALE GENOMIC DNA]</scope>
    <source>
        <strain evidence="2 3">SB0023/3</strain>
    </source>
</reference>
<proteinExistence type="predicted"/>
<evidence type="ECO:0000313" key="3">
    <source>
        <dbReference type="Proteomes" id="UP000410984"/>
    </source>
</evidence>
<dbReference type="Proteomes" id="UP000410984">
    <property type="component" value="Unassembled WGS sequence"/>
</dbReference>
<dbReference type="AlphaFoldDB" id="A0A509EEW6"/>
<protein>
    <recommendedName>
        <fullName evidence="4">DsrE/DsrF-like family protein</fullName>
    </recommendedName>
</protein>
<dbReference type="PANTHER" id="PTHR37691:SF1">
    <property type="entry name" value="BLR3518 PROTEIN"/>
    <property type="match status" value="1"/>
</dbReference>
<dbReference type="Gene3D" id="3.40.1260.10">
    <property type="entry name" value="DsrEFH-like"/>
    <property type="match status" value="1"/>
</dbReference>
<keyword evidence="1" id="KW-0732">Signal</keyword>
<dbReference type="EMBL" id="CABFPH010000047">
    <property type="protein sequence ID" value="VUD72678.1"/>
    <property type="molecule type" value="Genomic_DNA"/>
</dbReference>
<dbReference type="OrthoDB" id="5794490at2"/>
<dbReference type="SUPFAM" id="SSF75169">
    <property type="entry name" value="DsrEFH-like"/>
    <property type="match status" value="1"/>
</dbReference>
<keyword evidence="3" id="KW-1185">Reference proteome</keyword>
<sequence>MNRRLFGRAGLLALVGLTSARAAETAVPRHRIALQVGVNDPALMNLALTHIETLAAHYAAAGESVAIDLTALGPGYRMLRADTSPVRARIAEIGARHPFVAFSACQHTRAALAREAGREPSAIPQLPEARDVPAGVVHLAELQERGWSCLRP</sequence>
<accession>A0A509EEW6</accession>
<gene>
    <name evidence="2" type="ORF">MET9862_03278</name>
</gene>
<dbReference type="RefSeq" id="WP_142583971.1">
    <property type="nucleotide sequence ID" value="NZ_CABFPH010000047.1"/>
</dbReference>
<feature type="chain" id="PRO_5021355895" description="DsrE/DsrF-like family protein" evidence="1">
    <location>
        <begin position="23"/>
        <end position="152"/>
    </location>
</feature>
<evidence type="ECO:0000256" key="1">
    <source>
        <dbReference type="SAM" id="SignalP"/>
    </source>
</evidence>
<dbReference type="PANTHER" id="PTHR37691">
    <property type="entry name" value="BLR3518 PROTEIN"/>
    <property type="match status" value="1"/>
</dbReference>
<feature type="signal peptide" evidence="1">
    <location>
        <begin position="1"/>
        <end position="22"/>
    </location>
</feature>
<dbReference type="InterPro" id="IPR027396">
    <property type="entry name" value="DsrEFH-like"/>
</dbReference>
<evidence type="ECO:0000313" key="2">
    <source>
        <dbReference type="EMBL" id="VUD72678.1"/>
    </source>
</evidence>
<name>A0A509EEW6_9HYPH</name>
<evidence type="ECO:0008006" key="4">
    <source>
        <dbReference type="Google" id="ProtNLM"/>
    </source>
</evidence>
<organism evidence="2 3">
    <name type="scientific">Methylobacterium symbioticum</name>
    <dbReference type="NCBI Taxonomy" id="2584084"/>
    <lineage>
        <taxon>Bacteria</taxon>
        <taxon>Pseudomonadati</taxon>
        <taxon>Pseudomonadota</taxon>
        <taxon>Alphaproteobacteria</taxon>
        <taxon>Hyphomicrobiales</taxon>
        <taxon>Methylobacteriaceae</taxon>
        <taxon>Methylobacterium</taxon>
    </lineage>
</organism>